<organism evidence="2 3">
    <name type="scientific">Candidatus Portnoybacteria bacterium CG02_land_8_20_14_3_00_45_8</name>
    <dbReference type="NCBI Taxonomy" id="1974807"/>
    <lineage>
        <taxon>Bacteria</taxon>
        <taxon>Candidatus Portnoyibacteriota</taxon>
    </lineage>
</organism>
<dbReference type="Proteomes" id="UP000229247">
    <property type="component" value="Unassembled WGS sequence"/>
</dbReference>
<dbReference type="NCBIfam" id="NF041539">
    <property type="entry name" value="choice_anch_R"/>
    <property type="match status" value="1"/>
</dbReference>
<evidence type="ECO:0000313" key="2">
    <source>
        <dbReference type="EMBL" id="PIV38744.1"/>
    </source>
</evidence>
<accession>A0A2M7D6X6</accession>
<reference evidence="3" key="1">
    <citation type="submission" date="2017-09" db="EMBL/GenBank/DDBJ databases">
        <title>Depth-based differentiation of microbial function through sediment-hosted aquifers and enrichment of novel symbionts in the deep terrestrial subsurface.</title>
        <authorList>
            <person name="Probst A.J."/>
            <person name="Ladd B."/>
            <person name="Jarett J.K."/>
            <person name="Geller-Mcgrath D.E."/>
            <person name="Sieber C.M.K."/>
            <person name="Emerson J.B."/>
            <person name="Anantharaman K."/>
            <person name="Thomas B.C."/>
            <person name="Malmstrom R."/>
            <person name="Stieglmeier M."/>
            <person name="Klingl A."/>
            <person name="Woyke T."/>
            <person name="Ryan C.M."/>
            <person name="Banfield J.F."/>
        </authorList>
    </citation>
    <scope>NUCLEOTIDE SEQUENCE [LARGE SCALE GENOMIC DNA]</scope>
</reference>
<name>A0A2M7D6X6_9BACT</name>
<evidence type="ECO:0000256" key="1">
    <source>
        <dbReference type="SAM" id="Phobius"/>
    </source>
</evidence>
<dbReference type="EMBL" id="PEUE01000010">
    <property type="protein sequence ID" value="PIV38744.1"/>
    <property type="molecule type" value="Genomic_DNA"/>
</dbReference>
<keyword evidence="1" id="KW-0812">Transmembrane</keyword>
<gene>
    <name evidence="2" type="ORF">COS30_00430</name>
</gene>
<keyword evidence="1" id="KW-0472">Membrane</keyword>
<sequence length="583" mass="61811">MPIAFLLKFKRPPDKRGFAAVVSVLIVLSTILIVVGAISVITFAQQKITRNSALSAQAYYAADSGIEDCLYRVIKGKKYQASNSLTIASSTAAISISDAGGQTIIRVNGEQANRWRNLQVKLEINAEDISFHYGVQIGEGGLTMNNSSSILGNLYSNGPVQGFNNASTSGDIFVASTPAAVDQQWTIYNTGFTFGQQGNQIDAAQSFMPTISDRLTKVSLYLKKHASPGNKTIRILTDNNNKPSKTLVASGAYGTLTTSQISQQNYGWIDVTIDTPPQLTAGTKYWIVVDASADYNNYFFWGADSTDGYSSGTGKYSPNWNASSPNWYSINDDLDFKVYLGDLPNVLSGIHVGGNAHANTITNCVVNHDAYYQTISDSVVNGTSYPGSPDPSAETMPISDNNIADWKAEAEAGGVISSYSLSGSDTASLGPKKINGNLTLSNQSDLTLTGTLYVTGNISLTNSAKLRLGTNYGEMSGVIIADGQISVANSATFYTNDSGAYILLLSTKTGDAISIANSASAVIFYASAGNVNVSNSATLKEVTAYQITLGQSAQVIYESGLASAKFSSGAGASWLVSDWQEIP</sequence>
<feature type="transmembrane region" description="Helical" evidence="1">
    <location>
        <begin position="18"/>
        <end position="44"/>
    </location>
</feature>
<protein>
    <recommendedName>
        <fullName evidence="4">Type 4 fimbrial biogenesis protein PilX N-terminal domain-containing protein</fullName>
    </recommendedName>
</protein>
<proteinExistence type="predicted"/>
<evidence type="ECO:0008006" key="4">
    <source>
        <dbReference type="Google" id="ProtNLM"/>
    </source>
</evidence>
<evidence type="ECO:0000313" key="3">
    <source>
        <dbReference type="Proteomes" id="UP000229247"/>
    </source>
</evidence>
<dbReference type="AlphaFoldDB" id="A0A2M7D6X6"/>
<keyword evidence="1" id="KW-1133">Transmembrane helix</keyword>
<comment type="caution">
    <text evidence="2">The sequence shown here is derived from an EMBL/GenBank/DDBJ whole genome shotgun (WGS) entry which is preliminary data.</text>
</comment>